<keyword evidence="2" id="KW-1133">Transmembrane helix</keyword>
<feature type="transmembrane region" description="Helical" evidence="2">
    <location>
        <begin position="45"/>
        <end position="63"/>
    </location>
</feature>
<evidence type="ECO:0000313" key="3">
    <source>
        <dbReference type="EMBL" id="AKG07049.1"/>
    </source>
</evidence>
<reference evidence="3 4" key="1">
    <citation type="submission" date="2015-05" db="EMBL/GenBank/DDBJ databases">
        <authorList>
            <person name="Dickey A."/>
            <person name="Clawson M."/>
            <person name="Bono J."/>
            <person name="Loy J.D."/>
        </authorList>
    </citation>
    <scope>NUCLEOTIDE SEQUENCE [LARGE SCALE GENOMIC DNA]</scope>
    <source>
        <strain evidence="3 4">22581</strain>
    </source>
</reference>
<sequence>MNNATLNRELKMAELERRQLEAEKLRAETVKLQYEAKKLEKDFRLHYRLAIATAIIAILAIIFK</sequence>
<name>A0AAC8PWU2_9GAMM</name>
<proteinExistence type="predicted"/>
<organism evidence="3 4">
    <name type="scientific">Moraxella bovoculi</name>
    <dbReference type="NCBI Taxonomy" id="386891"/>
    <lineage>
        <taxon>Bacteria</taxon>
        <taxon>Pseudomonadati</taxon>
        <taxon>Pseudomonadota</taxon>
        <taxon>Gammaproteobacteria</taxon>
        <taxon>Moraxellales</taxon>
        <taxon>Moraxellaceae</taxon>
        <taxon>Moraxella</taxon>
    </lineage>
</organism>
<protein>
    <submittedName>
        <fullName evidence="3">Uncharacterized protein</fullName>
    </submittedName>
</protein>
<evidence type="ECO:0000313" key="4">
    <source>
        <dbReference type="Proteomes" id="UP000077465"/>
    </source>
</evidence>
<dbReference type="AlphaFoldDB" id="A0AAC8PWU2"/>
<keyword evidence="1" id="KW-0175">Coiled coil</keyword>
<dbReference type="EMBL" id="CP011376">
    <property type="protein sequence ID" value="AKG07049.1"/>
    <property type="molecule type" value="Genomic_DNA"/>
</dbReference>
<keyword evidence="2" id="KW-0472">Membrane</keyword>
<evidence type="ECO:0000256" key="1">
    <source>
        <dbReference type="SAM" id="Coils"/>
    </source>
</evidence>
<dbReference type="RefSeq" id="WP_046699107.1">
    <property type="nucleotide sequence ID" value="NZ_CP011376.1"/>
</dbReference>
<keyword evidence="2" id="KW-0812">Transmembrane</keyword>
<evidence type="ECO:0000256" key="2">
    <source>
        <dbReference type="SAM" id="Phobius"/>
    </source>
</evidence>
<dbReference type="Proteomes" id="UP000077465">
    <property type="component" value="Chromosome"/>
</dbReference>
<gene>
    <name evidence="3" type="ORF">AAX06_01340</name>
</gene>
<accession>A0AAC8PWU2</accession>
<feature type="coiled-coil region" evidence="1">
    <location>
        <begin position="3"/>
        <end position="42"/>
    </location>
</feature>